<proteinExistence type="predicted"/>
<evidence type="ECO:0000313" key="2">
    <source>
        <dbReference type="EMBL" id="CAH1423981.1"/>
    </source>
</evidence>
<protein>
    <submittedName>
        <fullName evidence="2">Uncharacterized protein</fullName>
    </submittedName>
</protein>
<reference evidence="2 3" key="1">
    <citation type="submission" date="2022-01" db="EMBL/GenBank/DDBJ databases">
        <authorList>
            <person name="Xiong W."/>
            <person name="Schranz E."/>
        </authorList>
    </citation>
    <scope>NUCLEOTIDE SEQUENCE [LARGE SCALE GENOMIC DNA]</scope>
</reference>
<feature type="non-terminal residue" evidence="2">
    <location>
        <position position="73"/>
    </location>
</feature>
<feature type="compositionally biased region" description="Acidic residues" evidence="1">
    <location>
        <begin position="22"/>
        <end position="35"/>
    </location>
</feature>
<dbReference type="EMBL" id="CAKMRJ010001226">
    <property type="protein sequence ID" value="CAH1423981.1"/>
    <property type="molecule type" value="Genomic_DNA"/>
</dbReference>
<organism evidence="2 3">
    <name type="scientific">Lactuca virosa</name>
    <dbReference type="NCBI Taxonomy" id="75947"/>
    <lineage>
        <taxon>Eukaryota</taxon>
        <taxon>Viridiplantae</taxon>
        <taxon>Streptophyta</taxon>
        <taxon>Embryophyta</taxon>
        <taxon>Tracheophyta</taxon>
        <taxon>Spermatophyta</taxon>
        <taxon>Magnoliopsida</taxon>
        <taxon>eudicotyledons</taxon>
        <taxon>Gunneridae</taxon>
        <taxon>Pentapetalae</taxon>
        <taxon>asterids</taxon>
        <taxon>campanulids</taxon>
        <taxon>Asterales</taxon>
        <taxon>Asteraceae</taxon>
        <taxon>Cichorioideae</taxon>
        <taxon>Cichorieae</taxon>
        <taxon>Lactucinae</taxon>
        <taxon>Lactuca</taxon>
    </lineage>
</organism>
<sequence length="73" mass="7798">MVQGTKKAQDNENHGISQSEANEVEEGETVAEEIETTPVNSRDEGAEPTTNVPVAIITNDGHNFGKATESKES</sequence>
<keyword evidence="3" id="KW-1185">Reference proteome</keyword>
<evidence type="ECO:0000256" key="1">
    <source>
        <dbReference type="SAM" id="MobiDB-lite"/>
    </source>
</evidence>
<evidence type="ECO:0000313" key="3">
    <source>
        <dbReference type="Proteomes" id="UP001157418"/>
    </source>
</evidence>
<dbReference type="Proteomes" id="UP001157418">
    <property type="component" value="Unassembled WGS sequence"/>
</dbReference>
<comment type="caution">
    <text evidence="2">The sequence shown here is derived from an EMBL/GenBank/DDBJ whole genome shotgun (WGS) entry which is preliminary data.</text>
</comment>
<dbReference type="AlphaFoldDB" id="A0AAU9MA76"/>
<feature type="region of interest" description="Disordered" evidence="1">
    <location>
        <begin position="1"/>
        <end position="73"/>
    </location>
</feature>
<gene>
    <name evidence="2" type="ORF">LVIROSA_LOCUS11228</name>
</gene>
<accession>A0AAU9MA76</accession>
<name>A0AAU9MA76_9ASTR</name>